<dbReference type="EMBL" id="CAKOGL010000003">
    <property type="protein sequence ID" value="CAH2084906.1"/>
    <property type="molecule type" value="Genomic_DNA"/>
</dbReference>
<reference evidence="3" key="1">
    <citation type="submission" date="2022-03" db="EMBL/GenBank/DDBJ databases">
        <authorList>
            <person name="Tunstrom K."/>
        </authorList>
    </citation>
    <scope>NUCLEOTIDE SEQUENCE</scope>
</reference>
<evidence type="ECO:0000256" key="1">
    <source>
        <dbReference type="SAM" id="MobiDB-lite"/>
    </source>
</evidence>
<comment type="caution">
    <text evidence="3">The sequence shown here is derived from an EMBL/GenBank/DDBJ whole genome shotgun (WGS) entry which is preliminary data.</text>
</comment>
<keyword evidence="2" id="KW-0472">Membrane</keyword>
<feature type="transmembrane region" description="Helical" evidence="2">
    <location>
        <begin position="43"/>
        <end position="63"/>
    </location>
</feature>
<keyword evidence="2" id="KW-0812">Transmembrane</keyword>
<keyword evidence="4" id="KW-1185">Reference proteome</keyword>
<protein>
    <submittedName>
        <fullName evidence="3">Uncharacterized protein</fullName>
    </submittedName>
</protein>
<gene>
    <name evidence="3" type="ORF">EEDITHA_LOCUS1436</name>
</gene>
<keyword evidence="2" id="KW-1133">Transmembrane helix</keyword>
<dbReference type="AlphaFoldDB" id="A0AAU9TGQ4"/>
<feature type="region of interest" description="Disordered" evidence="1">
    <location>
        <begin position="1"/>
        <end position="33"/>
    </location>
</feature>
<evidence type="ECO:0000313" key="3">
    <source>
        <dbReference type="EMBL" id="CAH2084906.1"/>
    </source>
</evidence>
<evidence type="ECO:0000313" key="4">
    <source>
        <dbReference type="Proteomes" id="UP001153954"/>
    </source>
</evidence>
<accession>A0AAU9TGQ4</accession>
<evidence type="ECO:0000256" key="2">
    <source>
        <dbReference type="SAM" id="Phobius"/>
    </source>
</evidence>
<name>A0AAU9TGQ4_EUPED</name>
<organism evidence="3 4">
    <name type="scientific">Euphydryas editha</name>
    <name type="common">Edith's checkerspot</name>
    <dbReference type="NCBI Taxonomy" id="104508"/>
    <lineage>
        <taxon>Eukaryota</taxon>
        <taxon>Metazoa</taxon>
        <taxon>Ecdysozoa</taxon>
        <taxon>Arthropoda</taxon>
        <taxon>Hexapoda</taxon>
        <taxon>Insecta</taxon>
        <taxon>Pterygota</taxon>
        <taxon>Neoptera</taxon>
        <taxon>Endopterygota</taxon>
        <taxon>Lepidoptera</taxon>
        <taxon>Glossata</taxon>
        <taxon>Ditrysia</taxon>
        <taxon>Papilionoidea</taxon>
        <taxon>Nymphalidae</taxon>
        <taxon>Nymphalinae</taxon>
        <taxon>Euphydryas</taxon>
    </lineage>
</organism>
<dbReference type="Proteomes" id="UP001153954">
    <property type="component" value="Unassembled WGS sequence"/>
</dbReference>
<proteinExistence type="predicted"/>
<sequence>MVQGVATDERPLETPSSDESGLGRDSPSDDSEPEAALVTYRPYINTIIVLIVIYHICVVISGFEKIQCRTSSSHRKAVRIQTDPIETKSECIEACTCDAPI</sequence>